<comment type="caution">
    <text evidence="14">The sequence shown here is derived from an EMBL/GenBank/DDBJ whole genome shotgun (WGS) entry which is preliminary data.</text>
</comment>
<comment type="similarity">
    <text evidence="3">Belongs to the ABC transporter superfamily.</text>
</comment>
<name>A0ABX0TJ38_9MICC</name>
<feature type="transmembrane region" description="Helical" evidence="11">
    <location>
        <begin position="32"/>
        <end position="53"/>
    </location>
</feature>
<dbReference type="PANTHER" id="PTHR43297:SF2">
    <property type="entry name" value="DIPEPTIDE TRANSPORT ATP-BINDING PROTEIN DPPD"/>
    <property type="match status" value="1"/>
</dbReference>
<evidence type="ECO:0000256" key="10">
    <source>
        <dbReference type="ARBA" id="ARBA00023136"/>
    </source>
</evidence>
<dbReference type="Gene3D" id="1.10.3720.10">
    <property type="entry name" value="MetI-like"/>
    <property type="match status" value="1"/>
</dbReference>
<evidence type="ECO:0000256" key="2">
    <source>
        <dbReference type="ARBA" id="ARBA00004202"/>
    </source>
</evidence>
<dbReference type="InterPro" id="IPR003593">
    <property type="entry name" value="AAA+_ATPase"/>
</dbReference>
<dbReference type="SUPFAM" id="SSF161098">
    <property type="entry name" value="MetI-like"/>
    <property type="match status" value="1"/>
</dbReference>
<comment type="similarity">
    <text evidence="11">Belongs to the binding-protein-dependent transport system permease family.</text>
</comment>
<evidence type="ECO:0000313" key="14">
    <source>
        <dbReference type="EMBL" id="NIJ01458.1"/>
    </source>
</evidence>
<dbReference type="PROSITE" id="PS00211">
    <property type="entry name" value="ABC_TRANSPORTER_1"/>
    <property type="match status" value="1"/>
</dbReference>
<evidence type="ECO:0000256" key="1">
    <source>
        <dbReference type="ARBA" id="ARBA00004141"/>
    </source>
</evidence>
<gene>
    <name evidence="14" type="ORF">FHR86_001779</name>
</gene>
<dbReference type="RefSeq" id="WP_167265228.1">
    <property type="nucleotide sequence ID" value="NZ_BAAAVO010000013.1"/>
</dbReference>
<reference evidence="14 15" key="1">
    <citation type="submission" date="2020-03" db="EMBL/GenBank/DDBJ databases">
        <title>Genomic Encyclopedia of Type Strains, Phase III (KMG-III): the genomes of soil and plant-associated and newly described type strains.</title>
        <authorList>
            <person name="Whitman W."/>
        </authorList>
    </citation>
    <scope>NUCLEOTIDE SEQUENCE [LARGE SCALE GENOMIC DNA]</scope>
    <source>
        <strain evidence="14 15">CECT 4207</strain>
    </source>
</reference>
<dbReference type="Pfam" id="PF00005">
    <property type="entry name" value="ABC_tran"/>
    <property type="match status" value="1"/>
</dbReference>
<dbReference type="InterPro" id="IPR003439">
    <property type="entry name" value="ABC_transporter-like_ATP-bd"/>
</dbReference>
<comment type="subcellular location">
    <subcellularLocation>
        <location evidence="11">Cell membrane</location>
        <topology evidence="11">Multi-pass membrane protein</topology>
    </subcellularLocation>
    <subcellularLocation>
        <location evidence="2">Cell membrane</location>
        <topology evidence="2">Peripheral membrane protein</topology>
    </subcellularLocation>
    <subcellularLocation>
        <location evidence="1">Membrane</location>
        <topology evidence="1">Multi-pass membrane protein</topology>
    </subcellularLocation>
</comment>
<proteinExistence type="inferred from homology"/>
<evidence type="ECO:0000256" key="8">
    <source>
        <dbReference type="ARBA" id="ARBA00022840"/>
    </source>
</evidence>
<sequence>MTVTNIQAGGPAVNPKAAPRAGVVRRLLKDPIAVACFVYLVLVAVVSIAAPLLTSASPTASQIANALAPAGPGSPLGTDGVGRDVFAQLLYGGRTSLTGSLIVAGVAVLLGLPAGLIAGYYKGWFDGVANWLSSLLMAAPAIVVLLVVLAQFGRSTELAMTVFGVLIAPAVFRLVRSSVIAVREELYVDAARVSGLSDGRIMARHVLPVVIAPTIIQISQLAGIAVAIQAGLDFLGLGSANQASWGGMLSDAFQNIYTSPQLLLWPAIAIICTVTAFSLLGNSLRDAMEGGSRVSKARRRRQPAQVNGGTALVEAALDGQAGKADEKALLAVQGLKVSYPQADGSETTVVHGVDLSVRRGEILAIVGESGSGKSQTAFSVLGLLPVNARTSAVTMTFDGKDLRGLGSGAMNALRGKRIGYIPQEPMSNLDPTFRVGAQLTEPMRHHLGLSRAAAKAEALALLERVGIANPRRVFDSYPHQISGGMAQRVLIAGAVSCKPDLLIADEPTTALDVTVQAEVLDLIRELQSEGNMGVILVTHNFGVVADLADRVAVMRQGLIVETSSADQLFDNPSHEYTRELLAASLEDTTPSDAVTMDFTSREAVTPALQKEPQP</sequence>
<dbReference type="Gene3D" id="3.40.50.300">
    <property type="entry name" value="P-loop containing nucleotide triphosphate hydrolases"/>
    <property type="match status" value="1"/>
</dbReference>
<protein>
    <submittedName>
        <fullName evidence="14">Peptide/nickel transport system permease protein</fullName>
    </submittedName>
</protein>
<dbReference type="PANTHER" id="PTHR43297">
    <property type="entry name" value="OLIGOPEPTIDE TRANSPORT ATP-BINDING PROTEIN APPD"/>
    <property type="match status" value="1"/>
</dbReference>
<dbReference type="InterPro" id="IPR035906">
    <property type="entry name" value="MetI-like_sf"/>
</dbReference>
<dbReference type="InterPro" id="IPR017871">
    <property type="entry name" value="ABC_transporter-like_CS"/>
</dbReference>
<feature type="domain" description="ABC transmembrane type-1" evidence="13">
    <location>
        <begin position="97"/>
        <end position="281"/>
    </location>
</feature>
<keyword evidence="7" id="KW-0547">Nucleotide-binding</keyword>
<keyword evidence="5" id="KW-1003">Cell membrane</keyword>
<dbReference type="CDD" id="cd06261">
    <property type="entry name" value="TM_PBP2"/>
    <property type="match status" value="1"/>
</dbReference>
<feature type="transmembrane region" description="Helical" evidence="11">
    <location>
        <begin position="101"/>
        <end position="121"/>
    </location>
</feature>
<keyword evidence="9 11" id="KW-1133">Transmembrane helix</keyword>
<keyword evidence="10 11" id="KW-0472">Membrane</keyword>
<keyword evidence="8" id="KW-0067">ATP-binding</keyword>
<dbReference type="SUPFAM" id="SSF52540">
    <property type="entry name" value="P-loop containing nucleoside triphosphate hydrolases"/>
    <property type="match status" value="1"/>
</dbReference>
<dbReference type="InterPro" id="IPR050388">
    <property type="entry name" value="ABC_Ni/Peptide_Import"/>
</dbReference>
<feature type="transmembrane region" description="Helical" evidence="11">
    <location>
        <begin position="206"/>
        <end position="228"/>
    </location>
</feature>
<evidence type="ECO:0000256" key="4">
    <source>
        <dbReference type="ARBA" id="ARBA00022448"/>
    </source>
</evidence>
<keyword evidence="15" id="KW-1185">Reference proteome</keyword>
<dbReference type="PROSITE" id="PS50893">
    <property type="entry name" value="ABC_TRANSPORTER_2"/>
    <property type="match status" value="1"/>
</dbReference>
<feature type="transmembrane region" description="Helical" evidence="11">
    <location>
        <begin position="158"/>
        <end position="175"/>
    </location>
</feature>
<feature type="transmembrane region" description="Helical" evidence="11">
    <location>
        <begin position="128"/>
        <end position="152"/>
    </location>
</feature>
<dbReference type="Proteomes" id="UP000802392">
    <property type="component" value="Unassembled WGS sequence"/>
</dbReference>
<evidence type="ECO:0000256" key="3">
    <source>
        <dbReference type="ARBA" id="ARBA00005417"/>
    </source>
</evidence>
<keyword evidence="4 11" id="KW-0813">Transport</keyword>
<keyword evidence="6 11" id="KW-0812">Transmembrane</keyword>
<dbReference type="InterPro" id="IPR000515">
    <property type="entry name" value="MetI-like"/>
</dbReference>
<accession>A0ABX0TJ38</accession>
<dbReference type="InterPro" id="IPR027417">
    <property type="entry name" value="P-loop_NTPase"/>
</dbReference>
<evidence type="ECO:0000256" key="5">
    <source>
        <dbReference type="ARBA" id="ARBA00022475"/>
    </source>
</evidence>
<evidence type="ECO:0000259" key="12">
    <source>
        <dbReference type="PROSITE" id="PS50893"/>
    </source>
</evidence>
<evidence type="ECO:0000256" key="7">
    <source>
        <dbReference type="ARBA" id="ARBA00022741"/>
    </source>
</evidence>
<dbReference type="PROSITE" id="PS50928">
    <property type="entry name" value="ABC_TM1"/>
    <property type="match status" value="1"/>
</dbReference>
<dbReference type="SMART" id="SM00382">
    <property type="entry name" value="AAA"/>
    <property type="match status" value="1"/>
</dbReference>
<feature type="transmembrane region" description="Helical" evidence="11">
    <location>
        <begin position="263"/>
        <end position="284"/>
    </location>
</feature>
<evidence type="ECO:0000313" key="15">
    <source>
        <dbReference type="Proteomes" id="UP000802392"/>
    </source>
</evidence>
<dbReference type="EMBL" id="JAAOZD010000003">
    <property type="protein sequence ID" value="NIJ01458.1"/>
    <property type="molecule type" value="Genomic_DNA"/>
</dbReference>
<dbReference type="CDD" id="cd03257">
    <property type="entry name" value="ABC_NikE_OppD_transporters"/>
    <property type="match status" value="1"/>
</dbReference>
<evidence type="ECO:0000256" key="9">
    <source>
        <dbReference type="ARBA" id="ARBA00022989"/>
    </source>
</evidence>
<evidence type="ECO:0000256" key="6">
    <source>
        <dbReference type="ARBA" id="ARBA00022692"/>
    </source>
</evidence>
<dbReference type="InterPro" id="IPR025966">
    <property type="entry name" value="OppC_N"/>
</dbReference>
<dbReference type="Pfam" id="PF12911">
    <property type="entry name" value="OppC_N"/>
    <property type="match status" value="1"/>
</dbReference>
<evidence type="ECO:0000256" key="11">
    <source>
        <dbReference type="RuleBase" id="RU363032"/>
    </source>
</evidence>
<organism evidence="14 15">
    <name type="scientific">Paenarthrobacter ilicis</name>
    <dbReference type="NCBI Taxonomy" id="43665"/>
    <lineage>
        <taxon>Bacteria</taxon>
        <taxon>Bacillati</taxon>
        <taxon>Actinomycetota</taxon>
        <taxon>Actinomycetes</taxon>
        <taxon>Micrococcales</taxon>
        <taxon>Micrococcaceae</taxon>
        <taxon>Paenarthrobacter</taxon>
    </lineage>
</organism>
<feature type="domain" description="ABC transporter" evidence="12">
    <location>
        <begin position="332"/>
        <end position="581"/>
    </location>
</feature>
<dbReference type="Pfam" id="PF00528">
    <property type="entry name" value="BPD_transp_1"/>
    <property type="match status" value="1"/>
</dbReference>
<evidence type="ECO:0000259" key="13">
    <source>
        <dbReference type="PROSITE" id="PS50928"/>
    </source>
</evidence>